<dbReference type="RefSeq" id="WP_377609521.1">
    <property type="nucleotide sequence ID" value="NZ_JBHUPA010000002.1"/>
</dbReference>
<evidence type="ECO:0000313" key="2">
    <source>
        <dbReference type="Proteomes" id="UP001597560"/>
    </source>
</evidence>
<proteinExistence type="predicted"/>
<protein>
    <submittedName>
        <fullName evidence="1">Uncharacterized protein</fullName>
    </submittedName>
</protein>
<evidence type="ECO:0000313" key="1">
    <source>
        <dbReference type="EMBL" id="MFD2961367.1"/>
    </source>
</evidence>
<dbReference type="EMBL" id="JBHUPA010000002">
    <property type="protein sequence ID" value="MFD2961367.1"/>
    <property type="molecule type" value="Genomic_DNA"/>
</dbReference>
<comment type="caution">
    <text evidence="1">The sequence shown here is derived from an EMBL/GenBank/DDBJ whole genome shotgun (WGS) entry which is preliminary data.</text>
</comment>
<dbReference type="Proteomes" id="UP001597560">
    <property type="component" value="Unassembled WGS sequence"/>
</dbReference>
<name>A0ABW6AWZ8_9SPHI</name>
<organism evidence="1 2">
    <name type="scientific">Olivibacter jilunii</name>
    <dbReference type="NCBI Taxonomy" id="985016"/>
    <lineage>
        <taxon>Bacteria</taxon>
        <taxon>Pseudomonadati</taxon>
        <taxon>Bacteroidota</taxon>
        <taxon>Sphingobacteriia</taxon>
        <taxon>Sphingobacteriales</taxon>
        <taxon>Sphingobacteriaceae</taxon>
        <taxon>Olivibacter</taxon>
    </lineage>
</organism>
<sequence length="329" mass="36759">MSIVNTYTLNNKNIRTSYRIIPAMSTGSFIALSGAWDMPSRIGTTHRDWGYQGIEPYVNSDEIRFGGRDIDFYGVINSISENDALRQCYALYKDIDSFTGLVPLTSSLFGTWNVYVRGEITGTYLHNGTSLIHIPFREPIVDLSGEMPRNILDFSPINVGGLLLDGSGFTITVGQLNNDGYGIDGYMFKSLGLYVIGLDGRYNRPAPKTGQFISYNTEGYKITKTGLREITLRAAIDQPNYNAFKSVLKGLCVLFKKEGLRYITKKNDALRDFFVKDGFQVTNIKCYGGRFTALISIKMTEVNSFTDWNVLNTSKGQFVQSDIGNIIIT</sequence>
<reference evidence="2" key="1">
    <citation type="journal article" date="2019" name="Int. J. Syst. Evol. Microbiol.">
        <title>The Global Catalogue of Microorganisms (GCM) 10K type strain sequencing project: providing services to taxonomists for standard genome sequencing and annotation.</title>
        <authorList>
            <consortium name="The Broad Institute Genomics Platform"/>
            <consortium name="The Broad Institute Genome Sequencing Center for Infectious Disease"/>
            <person name="Wu L."/>
            <person name="Ma J."/>
        </authorList>
    </citation>
    <scope>NUCLEOTIDE SEQUENCE [LARGE SCALE GENOMIC DNA]</scope>
    <source>
        <strain evidence="2">KCTC 23098</strain>
    </source>
</reference>
<gene>
    <name evidence="1" type="ORF">ACFS6J_06205</name>
</gene>
<keyword evidence="2" id="KW-1185">Reference proteome</keyword>
<accession>A0ABW6AWZ8</accession>